<dbReference type="RefSeq" id="WP_188340672.1">
    <property type="nucleotide sequence ID" value="NZ_CP061281.1"/>
</dbReference>
<evidence type="ECO:0000313" key="3">
    <source>
        <dbReference type="EMBL" id="QNS08011.1"/>
    </source>
</evidence>
<gene>
    <name evidence="3" type="ORF">IAG42_33305</name>
</gene>
<dbReference type="KEGG" id="sxn:IAG42_33305"/>
<sequence>MSGEHIVGLAGLVVVLAGLTACALILRSGSILPPPRPPDPLCGGCLHGRSEHWKASGRCVHEDGDPREGNDSYGSGPWTWSKPPVCACPAFRPRTQAS</sequence>
<keyword evidence="2" id="KW-0472">Membrane</keyword>
<proteinExistence type="predicted"/>
<reference evidence="3 4" key="1">
    <citation type="submission" date="2020-09" db="EMBL/GenBank/DDBJ databases">
        <title>A novel species.</title>
        <authorList>
            <person name="Gao J."/>
        </authorList>
    </citation>
    <scope>NUCLEOTIDE SEQUENCE [LARGE SCALE GENOMIC DNA]</scope>
    <source>
        <strain evidence="3 4">CRXT-Y-14</strain>
    </source>
</reference>
<dbReference type="EMBL" id="CP061281">
    <property type="protein sequence ID" value="QNS08011.1"/>
    <property type="molecule type" value="Genomic_DNA"/>
</dbReference>
<name>A0A7H1BH06_9ACTN</name>
<keyword evidence="2" id="KW-0812">Transmembrane</keyword>
<dbReference type="Proteomes" id="UP000516428">
    <property type="component" value="Chromosome"/>
</dbReference>
<evidence type="ECO:0000256" key="1">
    <source>
        <dbReference type="SAM" id="MobiDB-lite"/>
    </source>
</evidence>
<feature type="compositionally biased region" description="Basic and acidic residues" evidence="1">
    <location>
        <begin position="58"/>
        <end position="70"/>
    </location>
</feature>
<protein>
    <submittedName>
        <fullName evidence="3">Uncharacterized protein</fullName>
    </submittedName>
</protein>
<accession>A0A7H1BH06</accession>
<evidence type="ECO:0000313" key="4">
    <source>
        <dbReference type="Proteomes" id="UP000516428"/>
    </source>
</evidence>
<evidence type="ECO:0000256" key="2">
    <source>
        <dbReference type="SAM" id="Phobius"/>
    </source>
</evidence>
<keyword evidence="4" id="KW-1185">Reference proteome</keyword>
<keyword evidence="2" id="KW-1133">Transmembrane helix</keyword>
<feature type="transmembrane region" description="Helical" evidence="2">
    <location>
        <begin position="6"/>
        <end position="26"/>
    </location>
</feature>
<dbReference type="AlphaFoldDB" id="A0A7H1BH06"/>
<organism evidence="3 4">
    <name type="scientific">Streptomyces xanthii</name>
    <dbReference type="NCBI Taxonomy" id="2768069"/>
    <lineage>
        <taxon>Bacteria</taxon>
        <taxon>Bacillati</taxon>
        <taxon>Actinomycetota</taxon>
        <taxon>Actinomycetes</taxon>
        <taxon>Kitasatosporales</taxon>
        <taxon>Streptomycetaceae</taxon>
        <taxon>Streptomyces</taxon>
    </lineage>
</organism>
<feature type="region of interest" description="Disordered" evidence="1">
    <location>
        <begin position="58"/>
        <end position="78"/>
    </location>
</feature>